<keyword evidence="2" id="KW-0934">Plastid</keyword>
<proteinExistence type="predicted"/>
<evidence type="ECO:0000313" key="5">
    <source>
        <dbReference type="Proteomes" id="UP000316726"/>
    </source>
</evidence>
<organism evidence="4 5">
    <name type="scientific">Chloropicon primus</name>
    <dbReference type="NCBI Taxonomy" id="1764295"/>
    <lineage>
        <taxon>Eukaryota</taxon>
        <taxon>Viridiplantae</taxon>
        <taxon>Chlorophyta</taxon>
        <taxon>Chloropicophyceae</taxon>
        <taxon>Chloropicales</taxon>
        <taxon>Chloropicaceae</taxon>
        <taxon>Chloropicon</taxon>
    </lineage>
</organism>
<name>A0A5B8MGW8_9CHLO</name>
<dbReference type="OrthoDB" id="189024at2759"/>
<dbReference type="AlphaFoldDB" id="A0A5B8MGW8"/>
<dbReference type="EMBL" id="CP031036">
    <property type="protein sequence ID" value="QDZ19647.1"/>
    <property type="molecule type" value="Genomic_DNA"/>
</dbReference>
<evidence type="ECO:0000259" key="3">
    <source>
        <dbReference type="Pfam" id="PF04755"/>
    </source>
</evidence>
<evidence type="ECO:0000256" key="1">
    <source>
        <dbReference type="ARBA" id="ARBA00004474"/>
    </source>
</evidence>
<accession>A0A5B8MGW8</accession>
<reference evidence="4 5" key="1">
    <citation type="submission" date="2018-07" db="EMBL/GenBank/DDBJ databases">
        <title>The complete nuclear genome of the prasinophyte Chloropicon primus (CCMP1205).</title>
        <authorList>
            <person name="Pombert J.-F."/>
            <person name="Otis C."/>
            <person name="Turmel M."/>
            <person name="Lemieux C."/>
        </authorList>
    </citation>
    <scope>NUCLEOTIDE SEQUENCE [LARGE SCALE GENOMIC DNA]</scope>
    <source>
        <strain evidence="4 5">CCMP1205</strain>
    </source>
</reference>
<dbReference type="InterPro" id="IPR006843">
    <property type="entry name" value="PAP/fibrillin_dom"/>
</dbReference>
<keyword evidence="5" id="KW-1185">Reference proteome</keyword>
<dbReference type="Pfam" id="PF04755">
    <property type="entry name" value="PAP_fibrillin"/>
    <property type="match status" value="1"/>
</dbReference>
<evidence type="ECO:0000313" key="4">
    <source>
        <dbReference type="EMBL" id="QDZ19647.1"/>
    </source>
</evidence>
<sequence>MVSVRLGTRATLRIGAPRFGGNSPSDRAVQKARLLTAIEPLKRGLVASEEEQDEVDSLARSVERLNPTARPLTSDLINGQWKLVYTTSESILGKRKNKLLQPRGPIFQTLDAISGRARNQETSPLFNGVDAELTPDGTSNVKVQFKTFWIFGLIPIKAPETARGELEITYLDGDMRICRGDKGNLFVLLMEDSSVRLNRKEGKGSDGGDVEQ</sequence>
<dbReference type="STRING" id="1764295.A0A5B8MGW8"/>
<dbReference type="InterPro" id="IPR039633">
    <property type="entry name" value="PAP"/>
</dbReference>
<dbReference type="Proteomes" id="UP000316726">
    <property type="component" value="Chromosome 3"/>
</dbReference>
<protein>
    <submittedName>
        <fullName evidence="4">Plastid lipid-associated fibrillin</fullName>
    </submittedName>
</protein>
<comment type="subcellular location">
    <subcellularLocation>
        <location evidence="1">Plastid</location>
    </subcellularLocation>
</comment>
<evidence type="ECO:0000256" key="2">
    <source>
        <dbReference type="ARBA" id="ARBA00022640"/>
    </source>
</evidence>
<gene>
    <name evidence="4" type="ORF">A3770_03p21650</name>
</gene>
<dbReference type="GO" id="GO:0009536">
    <property type="term" value="C:plastid"/>
    <property type="evidence" value="ECO:0007669"/>
    <property type="project" value="UniProtKB-SubCell"/>
</dbReference>
<feature type="domain" description="Plastid lipid-associated protein/fibrillin conserved" evidence="3">
    <location>
        <begin position="31"/>
        <end position="188"/>
    </location>
</feature>
<dbReference type="PANTHER" id="PTHR31906">
    <property type="entry name" value="PLASTID-LIPID-ASSOCIATED PROTEIN 4, CHLOROPLASTIC-RELATED"/>
    <property type="match status" value="1"/>
</dbReference>